<reference evidence="8" key="1">
    <citation type="journal article" date="2010" name="Nat. Biotechnol.">
        <title>Draft genome sequence of the oilseed species Ricinus communis.</title>
        <authorList>
            <person name="Chan A.P."/>
            <person name="Crabtree J."/>
            <person name="Zhao Q."/>
            <person name="Lorenzi H."/>
            <person name="Orvis J."/>
            <person name="Puiu D."/>
            <person name="Melake-Berhan A."/>
            <person name="Jones K.M."/>
            <person name="Redman J."/>
            <person name="Chen G."/>
            <person name="Cahoon E.B."/>
            <person name="Gedil M."/>
            <person name="Stanke M."/>
            <person name="Haas B.J."/>
            <person name="Wortman J.R."/>
            <person name="Fraser-Liggett C.M."/>
            <person name="Ravel J."/>
            <person name="Rabinowicz P.D."/>
        </authorList>
    </citation>
    <scope>NUCLEOTIDE SEQUENCE [LARGE SCALE GENOMIC DNA]</scope>
    <source>
        <strain evidence="8">cv. Hale</strain>
    </source>
</reference>
<sequence>MAAESFSVSIGGKIAELLVEPVIHQFHYMFCFSNFIEDLKKQEEKLTLAQSRVQNDIDAALRNAEDIEKDVQAWLADANKAMEDVKCLELEIQKEKRCFIKWCPNWIWQYRLSRRMAKETRNLIQLHEKGKFQRVSYLATIPCIEFLSKDFMPSESSRLALKQIMESLRDENVSMIGLHGMGGVGKTTLVKAVGKQASELKLFDKVLMLVVSQAQDIIQIQDQLADKMYLYLKEKSKVGRASRIWQRLKSEKEILIILDDVWKYLDLKDIGIPFGDDHKGCKILLTTRLQHVCTSMDCQRQIPLHVLTEGEAWGLLKKNAGLCNESSALTNVAMEVARECKGLPIAIVTVGRALREELVGYAVGLGLYEDAHSIEEARREVFESIDDLKASCMLLETEREEHVKMHDMVRDFAVWFGFKLKAIIMLEELSGTGNLTNCRAISLIINSLQELGEALNCLKLELVLLGRNGKRFSIEEDSSDTDEGSINTDADSENVPTTCFIGMRELKVLSLLKSLKILNLHGSSIKELPEEIGELSNLRLLDLTCCEKLKRIPPNTIQKLSKLEEFYVGISNFRKWEVEGTSSQESNASLVELNALFRLAVLWLYVTDVHIPKDFAFLSLNRYRMQINYGVLDNKYPSRLGNPASRSIEFRPYSVSAVNVCKELFSNAYDLHLKENNICFQNIIPDIHQVGFNDLMRLHLFLCDMKCLISTEKQQVLPTAFSNLKEIHIGKTSLKELCDGEPPQQFLEKL</sequence>
<dbReference type="EMBL" id="EQ973904">
    <property type="protein sequence ID" value="EEF39392.1"/>
    <property type="molecule type" value="Genomic_DNA"/>
</dbReference>
<evidence type="ECO:0000256" key="4">
    <source>
        <dbReference type="ARBA" id="ARBA00022840"/>
    </source>
</evidence>
<dbReference type="STRING" id="3988.B9SAE3"/>
<accession>B9SAE3</accession>
<dbReference type="AlphaFoldDB" id="B9SAE3"/>
<keyword evidence="2" id="KW-0547">Nucleotide-binding</keyword>
<dbReference type="InterPro" id="IPR027417">
    <property type="entry name" value="P-loop_NTPase"/>
</dbReference>
<gene>
    <name evidence="7" type="ORF">RCOM_0585500</name>
</gene>
<evidence type="ECO:0000256" key="1">
    <source>
        <dbReference type="ARBA" id="ARBA00008894"/>
    </source>
</evidence>
<dbReference type="Pfam" id="PF00931">
    <property type="entry name" value="NB-ARC"/>
    <property type="match status" value="1"/>
</dbReference>
<organism evidence="7 8">
    <name type="scientific">Ricinus communis</name>
    <name type="common">Castor bean</name>
    <dbReference type="NCBI Taxonomy" id="3988"/>
    <lineage>
        <taxon>Eukaryota</taxon>
        <taxon>Viridiplantae</taxon>
        <taxon>Streptophyta</taxon>
        <taxon>Embryophyta</taxon>
        <taxon>Tracheophyta</taxon>
        <taxon>Spermatophyta</taxon>
        <taxon>Magnoliopsida</taxon>
        <taxon>eudicotyledons</taxon>
        <taxon>Gunneridae</taxon>
        <taxon>Pentapetalae</taxon>
        <taxon>rosids</taxon>
        <taxon>fabids</taxon>
        <taxon>Malpighiales</taxon>
        <taxon>Euphorbiaceae</taxon>
        <taxon>Acalyphoideae</taxon>
        <taxon>Acalypheae</taxon>
        <taxon>Ricinus</taxon>
    </lineage>
</organism>
<evidence type="ECO:0000313" key="7">
    <source>
        <dbReference type="EMBL" id="EEF39392.1"/>
    </source>
</evidence>
<evidence type="ECO:0000259" key="6">
    <source>
        <dbReference type="Pfam" id="PF00931"/>
    </source>
</evidence>
<dbReference type="InterPro" id="IPR050905">
    <property type="entry name" value="Plant_NBS-LRR"/>
</dbReference>
<comment type="similarity">
    <text evidence="1">Belongs to the disease resistance NB-LRR family.</text>
</comment>
<dbReference type="SUPFAM" id="SSF52058">
    <property type="entry name" value="L domain-like"/>
    <property type="match status" value="1"/>
</dbReference>
<name>B9SAE3_RICCO</name>
<protein>
    <recommendedName>
        <fullName evidence="6">NB-ARC domain-containing protein</fullName>
    </recommendedName>
</protein>
<dbReference type="InterPro" id="IPR042197">
    <property type="entry name" value="Apaf_helical"/>
</dbReference>
<dbReference type="PANTHER" id="PTHR33463">
    <property type="entry name" value="NB-ARC DOMAIN-CONTAINING PROTEIN-RELATED"/>
    <property type="match status" value="1"/>
</dbReference>
<dbReference type="Gene3D" id="3.80.10.10">
    <property type="entry name" value="Ribonuclease Inhibitor"/>
    <property type="match status" value="1"/>
</dbReference>
<proteinExistence type="inferred from homology"/>
<keyword evidence="3" id="KW-0611">Plant defense</keyword>
<dbReference type="InParanoid" id="B9SAE3"/>
<evidence type="ECO:0000256" key="3">
    <source>
        <dbReference type="ARBA" id="ARBA00022821"/>
    </source>
</evidence>
<dbReference type="Gene3D" id="1.10.8.430">
    <property type="entry name" value="Helical domain of apoptotic protease-activating factors"/>
    <property type="match status" value="1"/>
</dbReference>
<dbReference type="InterPro" id="IPR002182">
    <property type="entry name" value="NB-ARC"/>
</dbReference>
<evidence type="ECO:0000256" key="2">
    <source>
        <dbReference type="ARBA" id="ARBA00022741"/>
    </source>
</evidence>
<evidence type="ECO:0000256" key="5">
    <source>
        <dbReference type="SAM" id="Coils"/>
    </source>
</evidence>
<keyword evidence="8" id="KW-1185">Reference proteome</keyword>
<dbReference type="PANTHER" id="PTHR33463:SF135">
    <property type="entry name" value="RESISTANCE PROTEIN RPS2, PUTATIVE-RELATED"/>
    <property type="match status" value="1"/>
</dbReference>
<dbReference type="Proteomes" id="UP000008311">
    <property type="component" value="Unassembled WGS sequence"/>
</dbReference>
<feature type="domain" description="NB-ARC" evidence="6">
    <location>
        <begin position="161"/>
        <end position="320"/>
    </location>
</feature>
<keyword evidence="4" id="KW-0067">ATP-binding</keyword>
<dbReference type="GO" id="GO:0005524">
    <property type="term" value="F:ATP binding"/>
    <property type="evidence" value="ECO:0007669"/>
    <property type="project" value="UniProtKB-KW"/>
</dbReference>
<dbReference type="GO" id="GO:0006952">
    <property type="term" value="P:defense response"/>
    <property type="evidence" value="ECO:0007669"/>
    <property type="project" value="UniProtKB-KW"/>
</dbReference>
<dbReference type="FunFam" id="3.40.50.300:FF:001091">
    <property type="entry name" value="Probable disease resistance protein At1g61300"/>
    <property type="match status" value="1"/>
</dbReference>
<dbReference type="eggNOG" id="KOG4658">
    <property type="taxonomic scope" value="Eukaryota"/>
</dbReference>
<evidence type="ECO:0000313" key="8">
    <source>
        <dbReference type="Proteomes" id="UP000008311"/>
    </source>
</evidence>
<feature type="coiled-coil region" evidence="5">
    <location>
        <begin position="36"/>
        <end position="84"/>
    </location>
</feature>
<dbReference type="GO" id="GO:0043531">
    <property type="term" value="F:ADP binding"/>
    <property type="evidence" value="ECO:0007669"/>
    <property type="project" value="InterPro"/>
</dbReference>
<dbReference type="SUPFAM" id="SSF52540">
    <property type="entry name" value="P-loop containing nucleoside triphosphate hydrolases"/>
    <property type="match status" value="1"/>
</dbReference>
<dbReference type="Gene3D" id="3.40.50.300">
    <property type="entry name" value="P-loop containing nucleotide triphosphate hydrolases"/>
    <property type="match status" value="1"/>
</dbReference>
<dbReference type="PRINTS" id="PR00364">
    <property type="entry name" value="DISEASERSIST"/>
</dbReference>
<dbReference type="InterPro" id="IPR032675">
    <property type="entry name" value="LRR_dom_sf"/>
</dbReference>
<keyword evidence="5" id="KW-0175">Coiled coil</keyword>